<dbReference type="SUPFAM" id="SSF56954">
    <property type="entry name" value="Outer membrane efflux proteins (OEP)"/>
    <property type="match status" value="1"/>
</dbReference>
<evidence type="ECO:0008006" key="2">
    <source>
        <dbReference type="Google" id="ProtNLM"/>
    </source>
</evidence>
<dbReference type="InterPro" id="IPR003423">
    <property type="entry name" value="OMP_efflux"/>
</dbReference>
<name>A0A381SNA3_9ZZZZ</name>
<accession>A0A381SNA3</accession>
<proteinExistence type="predicted"/>
<dbReference type="Gene3D" id="1.20.1600.10">
    <property type="entry name" value="Outer membrane efflux proteins (OEP)"/>
    <property type="match status" value="1"/>
</dbReference>
<dbReference type="GO" id="GO:0015562">
    <property type="term" value="F:efflux transmembrane transporter activity"/>
    <property type="evidence" value="ECO:0007669"/>
    <property type="project" value="InterPro"/>
</dbReference>
<organism evidence="1">
    <name type="scientific">marine metagenome</name>
    <dbReference type="NCBI Taxonomy" id="408172"/>
    <lineage>
        <taxon>unclassified sequences</taxon>
        <taxon>metagenomes</taxon>
        <taxon>ecological metagenomes</taxon>
    </lineage>
</organism>
<dbReference type="InterPro" id="IPR010131">
    <property type="entry name" value="MdtP/NodT-like"/>
</dbReference>
<dbReference type="Pfam" id="PF02321">
    <property type="entry name" value="OEP"/>
    <property type="match status" value="2"/>
</dbReference>
<dbReference type="Gene3D" id="2.20.200.10">
    <property type="entry name" value="Outer membrane efflux proteins (OEP)"/>
    <property type="match status" value="1"/>
</dbReference>
<reference evidence="1" key="1">
    <citation type="submission" date="2018-05" db="EMBL/GenBank/DDBJ databases">
        <authorList>
            <person name="Lanie J.A."/>
            <person name="Ng W.-L."/>
            <person name="Kazmierczak K.M."/>
            <person name="Andrzejewski T.M."/>
            <person name="Davidsen T.M."/>
            <person name="Wayne K.J."/>
            <person name="Tettelin H."/>
            <person name="Glass J.I."/>
            <person name="Rusch D."/>
            <person name="Podicherti R."/>
            <person name="Tsui H.-C.T."/>
            <person name="Winkler M.E."/>
        </authorList>
    </citation>
    <scope>NUCLEOTIDE SEQUENCE</scope>
</reference>
<evidence type="ECO:0000313" key="1">
    <source>
        <dbReference type="EMBL" id="SVA05505.1"/>
    </source>
</evidence>
<dbReference type="EMBL" id="UINC01003346">
    <property type="protein sequence ID" value="SVA05505.1"/>
    <property type="molecule type" value="Genomic_DNA"/>
</dbReference>
<protein>
    <recommendedName>
        <fullName evidence="2">RND transporter</fullName>
    </recommendedName>
</protein>
<sequence length="441" mass="49294">MAGCVSAPEVQMVPDPVREGNASLFGNEPRGEVEQWWRHLEDDVLHRLIAAGLAGSPSPRIALARLAQAESELAVAQSTLWPSLQGRVAREVINFSGRESDTRADLGALELGWDVGLWGKRQLEIEDARQFSNQRWFELQSVQLALSTSIAETYYQIVELRTQASLLTAQILVNRDLERLIEARFRLGQAPANQLYQQREQTTLLEQLKLVNDTRLEAFEKSLDVLLGELPDTVPRVMQVKVPDTPALQGLGAPEDLIRHRADIRAAYARLRQAAAGVGISFADRLPSLQVTANLTSLAGKALSSEWLGYGLDLTVPIFTGGRLHGLEERARFVLEEERQRYIAVWLNALEEVTTLRWQYQQQQKVITTLYSRRGHAQQALDAASNRYVLGAQNYLDVLIALRGLQDADRSLVAERRQLITLWIRTTESIGQPMCGGVSDC</sequence>
<gene>
    <name evidence="1" type="ORF">METZ01_LOCUS58359</name>
</gene>
<dbReference type="PANTHER" id="PTHR30203">
    <property type="entry name" value="OUTER MEMBRANE CATION EFFLUX PROTEIN"/>
    <property type="match status" value="1"/>
</dbReference>
<dbReference type="AlphaFoldDB" id="A0A381SNA3"/>